<dbReference type="EMBL" id="BAAALF010000171">
    <property type="protein sequence ID" value="GAA1265696.1"/>
    <property type="molecule type" value="Genomic_DNA"/>
</dbReference>
<organism evidence="3 4">
    <name type="scientific">Kitasatospora nipponensis</name>
    <dbReference type="NCBI Taxonomy" id="258049"/>
    <lineage>
        <taxon>Bacteria</taxon>
        <taxon>Bacillati</taxon>
        <taxon>Actinomycetota</taxon>
        <taxon>Actinomycetes</taxon>
        <taxon>Kitasatosporales</taxon>
        <taxon>Streptomycetaceae</taxon>
        <taxon>Kitasatospora</taxon>
    </lineage>
</organism>
<evidence type="ECO:0000256" key="1">
    <source>
        <dbReference type="ARBA" id="ARBA00022729"/>
    </source>
</evidence>
<comment type="caution">
    <text evidence="3">The sequence shown here is derived from an EMBL/GenBank/DDBJ whole genome shotgun (WGS) entry which is preliminary data.</text>
</comment>
<keyword evidence="4" id="KW-1185">Reference proteome</keyword>
<accession>A0ABN1WXA8</accession>
<dbReference type="InterPro" id="IPR043504">
    <property type="entry name" value="Peptidase_S1_PA_chymotrypsin"/>
</dbReference>
<feature type="region of interest" description="Disordered" evidence="2">
    <location>
        <begin position="36"/>
        <end position="72"/>
    </location>
</feature>
<dbReference type="Pfam" id="PF13365">
    <property type="entry name" value="Trypsin_2"/>
    <property type="match status" value="1"/>
</dbReference>
<proteinExistence type="predicted"/>
<dbReference type="PANTHER" id="PTHR15462:SF19">
    <property type="entry name" value="PEPTIDASE S1 DOMAIN-CONTAINING PROTEIN"/>
    <property type="match status" value="1"/>
</dbReference>
<dbReference type="Proteomes" id="UP001500037">
    <property type="component" value="Unassembled WGS sequence"/>
</dbReference>
<evidence type="ECO:0008006" key="5">
    <source>
        <dbReference type="Google" id="ProtNLM"/>
    </source>
</evidence>
<feature type="region of interest" description="Disordered" evidence="2">
    <location>
        <begin position="116"/>
        <end position="135"/>
    </location>
</feature>
<protein>
    <recommendedName>
        <fullName evidence="5">V8-like Glu-specific endopeptidase</fullName>
    </recommendedName>
</protein>
<evidence type="ECO:0000313" key="4">
    <source>
        <dbReference type="Proteomes" id="UP001500037"/>
    </source>
</evidence>
<reference evidence="3 4" key="1">
    <citation type="journal article" date="2019" name="Int. J. Syst. Evol. Microbiol.">
        <title>The Global Catalogue of Microorganisms (GCM) 10K type strain sequencing project: providing services to taxonomists for standard genome sequencing and annotation.</title>
        <authorList>
            <consortium name="The Broad Institute Genomics Platform"/>
            <consortium name="The Broad Institute Genome Sequencing Center for Infectious Disease"/>
            <person name="Wu L."/>
            <person name="Ma J."/>
        </authorList>
    </citation>
    <scope>NUCLEOTIDE SEQUENCE [LARGE SCALE GENOMIC DNA]</scope>
    <source>
        <strain evidence="3 4">JCM 13004</strain>
    </source>
</reference>
<dbReference type="PANTHER" id="PTHR15462">
    <property type="entry name" value="SERINE PROTEASE"/>
    <property type="match status" value="1"/>
</dbReference>
<dbReference type="InterPro" id="IPR050966">
    <property type="entry name" value="Glutamyl_endopeptidase"/>
</dbReference>
<name>A0ABN1WXA8_9ACTN</name>
<sequence length="393" mass="41174">MDSSRTRTGGPGAERRIARTAAAGAIAALTLLAATACGPDDTDKPNAAPPASSAAPVSPSASAGKPALPGLPGGLPSLDDLKKWKYDDWDKWAKQHVITPAAKGFWDLQKLLQAKPKDPVAPPQQPTDDGNDPLPGGVQAKAMTHPYSQYPVDGKVFFDISTDKHAVCSATVISDPQHPGKSNLVWTAGHCVASGQSGEQYSNIVFMPEFNSSGAVSKGKKAQSEKQFAPLGIWRATQAISSPQWIAEGGETGSAASQYDFAILKVENQDGGSKSLEETVGGSVPVWFNAPRDQLSITAIGYPAAPPFDGMEMERCEGGKPSRLSFDKTRPPMEVIGCTMTGGSSGGGWFALKDGKPALVSNTSIGPEDNTWLAGPYLDDVAANALNYLAKRP</sequence>
<dbReference type="InterPro" id="IPR009003">
    <property type="entry name" value="Peptidase_S1_PA"/>
</dbReference>
<evidence type="ECO:0000256" key="2">
    <source>
        <dbReference type="SAM" id="MobiDB-lite"/>
    </source>
</evidence>
<keyword evidence="1" id="KW-0732">Signal</keyword>
<evidence type="ECO:0000313" key="3">
    <source>
        <dbReference type="EMBL" id="GAA1265696.1"/>
    </source>
</evidence>
<feature type="compositionally biased region" description="Low complexity" evidence="2">
    <location>
        <begin position="49"/>
        <end position="72"/>
    </location>
</feature>
<dbReference type="SUPFAM" id="SSF50494">
    <property type="entry name" value="Trypsin-like serine proteases"/>
    <property type="match status" value="1"/>
</dbReference>
<gene>
    <name evidence="3" type="ORF">GCM10009665_63560</name>
</gene>
<dbReference type="Gene3D" id="2.40.10.10">
    <property type="entry name" value="Trypsin-like serine proteases"/>
    <property type="match status" value="2"/>
</dbReference>